<gene>
    <name evidence="2" type="ORF">Taro_014348</name>
</gene>
<dbReference type="PANTHER" id="PTHR15967:SF0">
    <property type="entry name" value="E2F-ASSOCIATED PHOSPHOPROTEIN"/>
    <property type="match status" value="1"/>
</dbReference>
<dbReference type="EMBL" id="NMUH01000594">
    <property type="protein sequence ID" value="MQL81870.1"/>
    <property type="molecule type" value="Genomic_DNA"/>
</dbReference>
<proteinExistence type="predicted"/>
<dbReference type="OrthoDB" id="122464at2759"/>
<dbReference type="GO" id="GO:0005634">
    <property type="term" value="C:nucleus"/>
    <property type="evidence" value="ECO:0007669"/>
    <property type="project" value="TreeGrafter"/>
</dbReference>
<dbReference type="AlphaFoldDB" id="A0A843UJ40"/>
<evidence type="ECO:0000313" key="2">
    <source>
        <dbReference type="EMBL" id="MQL81870.1"/>
    </source>
</evidence>
<evidence type="ECO:0000313" key="3">
    <source>
        <dbReference type="Proteomes" id="UP000652761"/>
    </source>
</evidence>
<name>A0A843UJ40_COLES</name>
<evidence type="ECO:0000256" key="1">
    <source>
        <dbReference type="SAM" id="MobiDB-lite"/>
    </source>
</evidence>
<feature type="non-terminal residue" evidence="2">
    <location>
        <position position="188"/>
    </location>
</feature>
<evidence type="ECO:0008006" key="4">
    <source>
        <dbReference type="Google" id="ProtNLM"/>
    </source>
</evidence>
<feature type="region of interest" description="Disordered" evidence="1">
    <location>
        <begin position="21"/>
        <end position="57"/>
    </location>
</feature>
<sequence>LKEVSFVALSIFGPRVLACSRSPQKAPNKLEEAMEPAQAPKAVDPKKRDSSDEEIDYSTKPEFYDSDLDEKDEKWVQAKRKGCTSDALLSCPACFTTLCLDCQRHENYVTQYRAMFALNCEVKSNQILKEEKRKPKRSRKYKTSEENLENGKDEVIFHPVCCAVCSTEVGVFDENEVYHFFNVLPSYT</sequence>
<organism evidence="2 3">
    <name type="scientific">Colocasia esculenta</name>
    <name type="common">Wild taro</name>
    <name type="synonym">Arum esculentum</name>
    <dbReference type="NCBI Taxonomy" id="4460"/>
    <lineage>
        <taxon>Eukaryota</taxon>
        <taxon>Viridiplantae</taxon>
        <taxon>Streptophyta</taxon>
        <taxon>Embryophyta</taxon>
        <taxon>Tracheophyta</taxon>
        <taxon>Spermatophyta</taxon>
        <taxon>Magnoliopsida</taxon>
        <taxon>Liliopsida</taxon>
        <taxon>Araceae</taxon>
        <taxon>Aroideae</taxon>
        <taxon>Colocasieae</taxon>
        <taxon>Colocasia</taxon>
    </lineage>
</organism>
<comment type="caution">
    <text evidence="2">The sequence shown here is derived from an EMBL/GenBank/DDBJ whole genome shotgun (WGS) entry which is preliminary data.</text>
</comment>
<dbReference type="Proteomes" id="UP000652761">
    <property type="component" value="Unassembled WGS sequence"/>
</dbReference>
<reference evidence="2" key="1">
    <citation type="submission" date="2017-07" db="EMBL/GenBank/DDBJ databases">
        <title>Taro Niue Genome Assembly and Annotation.</title>
        <authorList>
            <person name="Atibalentja N."/>
            <person name="Keating K."/>
            <person name="Fields C.J."/>
        </authorList>
    </citation>
    <scope>NUCLEOTIDE SEQUENCE</scope>
    <source>
        <strain evidence="2">Niue_2</strain>
        <tissue evidence="2">Leaf</tissue>
    </source>
</reference>
<dbReference type="Pfam" id="PF10238">
    <property type="entry name" value="Eapp_C"/>
    <property type="match status" value="1"/>
</dbReference>
<dbReference type="InterPro" id="IPR019370">
    <property type="entry name" value="E2F-assoc_phosphoprotein"/>
</dbReference>
<dbReference type="PANTHER" id="PTHR15967">
    <property type="entry name" value="E2F-ASSOCIATED PHOSPHOPROTEIN"/>
    <property type="match status" value="1"/>
</dbReference>
<accession>A0A843UJ40</accession>
<protein>
    <recommendedName>
        <fullName evidence="4">E2F-associated phosphoprotein</fullName>
    </recommendedName>
</protein>
<keyword evidence="3" id="KW-1185">Reference proteome</keyword>